<dbReference type="InterPro" id="IPR003598">
    <property type="entry name" value="Ig_sub2"/>
</dbReference>
<evidence type="ECO:0000256" key="13">
    <source>
        <dbReference type="SAM" id="MobiDB-lite"/>
    </source>
</evidence>
<dbReference type="EMBL" id="NHOQ01000034">
    <property type="protein sequence ID" value="PWA33463.1"/>
    <property type="molecule type" value="Genomic_DNA"/>
</dbReference>
<evidence type="ECO:0000256" key="11">
    <source>
        <dbReference type="ARBA" id="ARBA00023180"/>
    </source>
</evidence>
<feature type="region of interest" description="Disordered" evidence="13">
    <location>
        <begin position="735"/>
        <end position="766"/>
    </location>
</feature>
<keyword evidence="8 14" id="KW-1133">Transmembrane helix</keyword>
<dbReference type="STRING" id="33528.ENSGAFP00000005795"/>
<evidence type="ECO:0000256" key="14">
    <source>
        <dbReference type="SAM" id="Phobius"/>
    </source>
</evidence>
<feature type="domain" description="Ig-like" evidence="15">
    <location>
        <begin position="123"/>
        <end position="229"/>
    </location>
</feature>
<keyword evidence="11" id="KW-0325">Glycoprotein</keyword>
<keyword evidence="12" id="KW-0393">Immunoglobulin domain</keyword>
<dbReference type="FunFam" id="2.60.40.10:FF:000077">
    <property type="entry name" value="Kirre like nephrin family adhesion molecule 3"/>
    <property type="match status" value="1"/>
</dbReference>
<feature type="domain" description="Ig-like" evidence="15">
    <location>
        <begin position="403"/>
        <end position="499"/>
    </location>
</feature>
<evidence type="ECO:0000256" key="10">
    <source>
        <dbReference type="ARBA" id="ARBA00023157"/>
    </source>
</evidence>
<keyword evidence="17" id="KW-1185">Reference proteome</keyword>
<evidence type="ECO:0000256" key="6">
    <source>
        <dbReference type="ARBA" id="ARBA00022729"/>
    </source>
</evidence>
<dbReference type="FunFam" id="2.60.40.10:FF:000232">
    <property type="entry name" value="Kirre like nephrin family adhesion molecule 1"/>
    <property type="match status" value="1"/>
</dbReference>
<accession>A0A315WFN0</accession>
<dbReference type="GO" id="GO:0050839">
    <property type="term" value="F:cell adhesion molecule binding"/>
    <property type="evidence" value="ECO:0007669"/>
    <property type="project" value="TreeGrafter"/>
</dbReference>
<dbReference type="Proteomes" id="UP000250572">
    <property type="component" value="Unassembled WGS sequence"/>
</dbReference>
<dbReference type="InterPro" id="IPR051275">
    <property type="entry name" value="Cell_adhesion_signaling"/>
</dbReference>
<evidence type="ECO:0000256" key="1">
    <source>
        <dbReference type="ARBA" id="ARBA00004251"/>
    </source>
</evidence>
<proteinExistence type="inferred from homology"/>
<keyword evidence="3" id="KW-1003">Cell membrane</keyword>
<dbReference type="Pfam" id="PF07679">
    <property type="entry name" value="I-set"/>
    <property type="match status" value="1"/>
</dbReference>
<evidence type="ECO:0000256" key="8">
    <source>
        <dbReference type="ARBA" id="ARBA00022989"/>
    </source>
</evidence>
<dbReference type="InterPro" id="IPR007110">
    <property type="entry name" value="Ig-like_dom"/>
</dbReference>
<comment type="similarity">
    <text evidence="2">Belongs to the immunoglobulin superfamily.</text>
</comment>
<feature type="transmembrane region" description="Helical" evidence="14">
    <location>
        <begin position="506"/>
        <end position="530"/>
    </location>
</feature>
<feature type="domain" description="Ig-like" evidence="15">
    <location>
        <begin position="234"/>
        <end position="310"/>
    </location>
</feature>
<dbReference type="CDD" id="cd05759">
    <property type="entry name" value="IgI_2_KIRREL3-like"/>
    <property type="match status" value="1"/>
</dbReference>
<evidence type="ECO:0000313" key="16">
    <source>
        <dbReference type="EMBL" id="PWA33463.1"/>
    </source>
</evidence>
<evidence type="ECO:0000256" key="12">
    <source>
        <dbReference type="ARBA" id="ARBA00023319"/>
    </source>
</evidence>
<dbReference type="PANTHER" id="PTHR11640">
    <property type="entry name" value="NEPHRIN"/>
    <property type="match status" value="1"/>
</dbReference>
<gene>
    <name evidence="16" type="ORF">CCH79_00007584</name>
</gene>
<dbReference type="Pfam" id="PF08205">
    <property type="entry name" value="C2-set_2"/>
    <property type="match status" value="1"/>
</dbReference>
<dbReference type="FunFam" id="2.60.40.10:FF:000103">
    <property type="entry name" value="Kirre like nephrin family adhesion molecule 3"/>
    <property type="match status" value="1"/>
</dbReference>
<dbReference type="InterPro" id="IPR013783">
    <property type="entry name" value="Ig-like_fold"/>
</dbReference>
<feature type="region of interest" description="Disordered" evidence="13">
    <location>
        <begin position="672"/>
        <end position="701"/>
    </location>
</feature>
<dbReference type="SUPFAM" id="SSF48726">
    <property type="entry name" value="Immunoglobulin"/>
    <property type="match status" value="5"/>
</dbReference>
<feature type="compositionally biased region" description="Low complexity" evidence="13">
    <location>
        <begin position="681"/>
        <end position="698"/>
    </location>
</feature>
<protein>
    <recommendedName>
        <fullName evidence="15">Ig-like domain-containing protein</fullName>
    </recommendedName>
</protein>
<dbReference type="AlphaFoldDB" id="A0A315WFN0"/>
<dbReference type="GO" id="GO:0005911">
    <property type="term" value="C:cell-cell junction"/>
    <property type="evidence" value="ECO:0007669"/>
    <property type="project" value="TreeGrafter"/>
</dbReference>
<evidence type="ECO:0000256" key="5">
    <source>
        <dbReference type="ARBA" id="ARBA00022692"/>
    </source>
</evidence>
<keyword evidence="7" id="KW-0677">Repeat</keyword>
<feature type="compositionally biased region" description="Low complexity" evidence="13">
    <location>
        <begin position="737"/>
        <end position="762"/>
    </location>
</feature>
<evidence type="ECO:0000256" key="9">
    <source>
        <dbReference type="ARBA" id="ARBA00023136"/>
    </source>
</evidence>
<keyword evidence="4" id="KW-0597">Phosphoprotein</keyword>
<comment type="caution">
    <text evidence="16">The sequence shown here is derived from an EMBL/GenBank/DDBJ whole genome shotgun (WGS) entry which is preliminary data.</text>
</comment>
<feature type="compositionally biased region" description="Basic and acidic residues" evidence="13">
    <location>
        <begin position="556"/>
        <end position="568"/>
    </location>
</feature>
<sequence>MCVKASQPIRREGVQLSLKHSSKTAAAATKAAYFSQQPQDQVVVHGQSVTLPCVIVGYRGMVQWTKDGLALGGERDLPGWTRYSLMGDPLSGEHSLLIDSAELADDAVYECQATQAALRSHRAKLTVLVPPSDPVVEGGPVVRLKAHTPHNLTCRASGAKPAAEITWYRDGEVMETAIYSKALMEDGKREAAVSMLPIIPEDSDSGRTYTCRVLNPAAPAGRQTSVTISVQHPPAVTLSVQPQTVTEGAKVLFICSASANPEITGYRWSKGGVPISEANGDSLEVTVDYSYFTDPVSCEVSNSVGSTNVSTLVDVQFGPRLLSEPKPMTVDIGMDAAFTCAWTGNPPLTLAWTKHGSSVVLSNGNTLQLKAVTQEDAGTYTCKAIVPRIGVAERDVTLTVNGPPIITADGTQHAVKHAKGKLECRVGSSPPPDKIVWTFGDMSLSSGSSGRYSVQTVTTDHGVVSSLVLSETLVQDFQMRYNCTAWNRFGTGTALVTLKEQEALPMLIIVGGAVGGGCVLLICVITLVSLCCRHTGKGELNGKRCTRLSKSDIRVQIVHSDHNATRGNDDEEDVKEPMAPNSSESPGTSRTEHSDLLEEEDDERSDIKDPTNGYYNVRGHDDRHIRNSGFSEYVPNSRPVYTPSQLPSPSPMYGQHGSQPRIYEFSHRYATNTVSRSSYEQQPPAQQQQPQSPTQTAAIYPTDPVYSGSAYLPATYGRAFTSYVKPASYEKVDAYDQSDQASKVSSSSRFSYASSQVSSQQSDYGRQTQRMQTHLGDAGVDSGLVPTAAALTPAHNAGLKPLPILLLARQRASGVSLVSATARDRAGQSSREDMGGRGEADWLDSVAPLQHLCELQ</sequence>
<evidence type="ECO:0000256" key="7">
    <source>
        <dbReference type="ARBA" id="ARBA00022737"/>
    </source>
</evidence>
<feature type="region of interest" description="Disordered" evidence="13">
    <location>
        <begin position="556"/>
        <end position="658"/>
    </location>
</feature>
<dbReference type="SMART" id="SM00408">
    <property type="entry name" value="IGc2"/>
    <property type="match status" value="3"/>
</dbReference>
<evidence type="ECO:0000256" key="2">
    <source>
        <dbReference type="ARBA" id="ARBA00008637"/>
    </source>
</evidence>
<dbReference type="GO" id="GO:0098609">
    <property type="term" value="P:cell-cell adhesion"/>
    <property type="evidence" value="ECO:0007669"/>
    <property type="project" value="TreeGrafter"/>
</dbReference>
<reference evidence="16 17" key="1">
    <citation type="journal article" date="2018" name="G3 (Bethesda)">
        <title>A High-Quality Reference Genome for the Invasive Mosquitofish Gambusia affinis Using a Chicago Library.</title>
        <authorList>
            <person name="Hoffberg S.L."/>
            <person name="Troendle N.J."/>
            <person name="Glenn T.C."/>
            <person name="Mahmud O."/>
            <person name="Louha S."/>
            <person name="Chalopin D."/>
            <person name="Bennetzen J.L."/>
            <person name="Mauricio R."/>
        </authorList>
    </citation>
    <scope>NUCLEOTIDE SEQUENCE [LARGE SCALE GENOMIC DNA]</scope>
    <source>
        <strain evidence="16">NE01/NJP1002.9</strain>
        <tissue evidence="16">Muscle</tissue>
    </source>
</reference>
<feature type="domain" description="Ig-like" evidence="15">
    <location>
        <begin position="319"/>
        <end position="399"/>
    </location>
</feature>
<feature type="compositionally biased region" description="Polar residues" evidence="13">
    <location>
        <begin position="580"/>
        <end position="589"/>
    </location>
</feature>
<evidence type="ECO:0000256" key="3">
    <source>
        <dbReference type="ARBA" id="ARBA00022475"/>
    </source>
</evidence>
<keyword evidence="9 14" id="KW-0472">Membrane</keyword>
<evidence type="ECO:0000313" key="17">
    <source>
        <dbReference type="Proteomes" id="UP000250572"/>
    </source>
</evidence>
<dbReference type="FunFam" id="2.60.40.10:FF:000170">
    <property type="entry name" value="Kirre like nephrin family adhesion molecule 3"/>
    <property type="match status" value="1"/>
</dbReference>
<dbReference type="GO" id="GO:0005886">
    <property type="term" value="C:plasma membrane"/>
    <property type="evidence" value="ECO:0007669"/>
    <property type="project" value="UniProtKB-SubCell"/>
</dbReference>
<dbReference type="PROSITE" id="PS50835">
    <property type="entry name" value="IG_LIKE"/>
    <property type="match status" value="5"/>
</dbReference>
<name>A0A315WFN0_GAMAF</name>
<evidence type="ECO:0000259" key="15">
    <source>
        <dbReference type="PROSITE" id="PS50835"/>
    </source>
</evidence>
<dbReference type="InterPro" id="IPR013162">
    <property type="entry name" value="CD80_C2-set"/>
</dbReference>
<dbReference type="InterPro" id="IPR036179">
    <property type="entry name" value="Ig-like_dom_sf"/>
</dbReference>
<keyword evidence="6" id="KW-0732">Signal</keyword>
<keyword evidence="10" id="KW-1015">Disulfide bond</keyword>
<dbReference type="PANTHER" id="PTHR11640:SF51">
    <property type="entry name" value="KIN OF IRRE-LIKE PROTEIN 2"/>
    <property type="match status" value="1"/>
</dbReference>
<dbReference type="Pfam" id="PF13895">
    <property type="entry name" value="Ig_2"/>
    <property type="match status" value="1"/>
</dbReference>
<keyword evidence="5 14" id="KW-0812">Transmembrane</keyword>
<dbReference type="InterPro" id="IPR013098">
    <property type="entry name" value="Ig_I-set"/>
</dbReference>
<comment type="subcellular location">
    <subcellularLocation>
        <location evidence="1">Cell membrane</location>
        <topology evidence="1">Single-pass type I membrane protein</topology>
    </subcellularLocation>
</comment>
<dbReference type="Pfam" id="PF13927">
    <property type="entry name" value="Ig_3"/>
    <property type="match status" value="2"/>
</dbReference>
<feature type="domain" description="Ig-like" evidence="15">
    <location>
        <begin position="32"/>
        <end position="115"/>
    </location>
</feature>
<dbReference type="InterPro" id="IPR003599">
    <property type="entry name" value="Ig_sub"/>
</dbReference>
<dbReference type="SMART" id="SM00409">
    <property type="entry name" value="IG"/>
    <property type="match status" value="5"/>
</dbReference>
<evidence type="ECO:0000256" key="4">
    <source>
        <dbReference type="ARBA" id="ARBA00022553"/>
    </source>
</evidence>
<organism evidence="16 17">
    <name type="scientific">Gambusia affinis</name>
    <name type="common">Western mosquitofish</name>
    <name type="synonym">Heterandria affinis</name>
    <dbReference type="NCBI Taxonomy" id="33528"/>
    <lineage>
        <taxon>Eukaryota</taxon>
        <taxon>Metazoa</taxon>
        <taxon>Chordata</taxon>
        <taxon>Craniata</taxon>
        <taxon>Vertebrata</taxon>
        <taxon>Euteleostomi</taxon>
        <taxon>Actinopterygii</taxon>
        <taxon>Neopterygii</taxon>
        <taxon>Teleostei</taxon>
        <taxon>Neoteleostei</taxon>
        <taxon>Acanthomorphata</taxon>
        <taxon>Ovalentaria</taxon>
        <taxon>Atherinomorphae</taxon>
        <taxon>Cyprinodontiformes</taxon>
        <taxon>Poeciliidae</taxon>
        <taxon>Poeciliinae</taxon>
        <taxon>Gambusia</taxon>
    </lineage>
</organism>
<dbReference type="Gene3D" id="2.60.40.10">
    <property type="entry name" value="Immunoglobulins"/>
    <property type="match status" value="5"/>
</dbReference>